<dbReference type="GO" id="GO:0004674">
    <property type="term" value="F:protein serine/threonine kinase activity"/>
    <property type="evidence" value="ECO:0007669"/>
    <property type="project" value="UniProtKB-EC"/>
</dbReference>
<evidence type="ECO:0000256" key="5">
    <source>
        <dbReference type="ARBA" id="ARBA00022777"/>
    </source>
</evidence>
<dbReference type="PROSITE" id="PS50011">
    <property type="entry name" value="PROTEIN_KINASE_DOM"/>
    <property type="match status" value="1"/>
</dbReference>
<sequence>MSRSYNAHAHAHAPHALHVHNPSPRYLDFQTMHASHAYPSNSTLMSKPITAEATSPTDTIGSDEDENETVDESATGWNGKEDEYEDDMSADEGEGEVSESEAEEYETAEQKNRYLHGGRRPATTVTTATTATRAGGGEYDSTQDDDDDEGTINGDQEEAMDEDDAQSSCSSSSSSSSDSNDPDKIDPSVAEEMENFEATFRGFSKRFRLINKIGEGTFSSVYKAEDLLYDHYENKWDIDYKQPASPTHPSSSASSHRHDDISYPARGPKFVAVKKIYVTSSPARIQNELALLHDLTGHPSVVPLITAFRHADQVVAVLPYFKHVDFRGYFRALTIPDVRLYFRSLFAALSHVHAHGIIHRDIKPTNFLYDYRCGRGVLVDFGLAEREGTDSQWCACQNTAVEKRDTRPPTMAGSVGYLKHDSRSSRRANRAGTRGFRAPEVLFKCTHQTTKIDIWSAGVILLTILSRRFPFFNSSDDVDAMIEIATIFGKQKMKQCAALHGCVFETTISTIGERGFTLEKIVLWATNRTATGSSKESKDDQKLPHDEAMAIRFLQKCFELDPAKRMSAEEALGHEFLNTQ</sequence>
<organism evidence="9 10">
    <name type="scientific">Discina gigas</name>
    <dbReference type="NCBI Taxonomy" id="1032678"/>
    <lineage>
        <taxon>Eukaryota</taxon>
        <taxon>Fungi</taxon>
        <taxon>Dikarya</taxon>
        <taxon>Ascomycota</taxon>
        <taxon>Pezizomycotina</taxon>
        <taxon>Pezizomycetes</taxon>
        <taxon>Pezizales</taxon>
        <taxon>Discinaceae</taxon>
        <taxon>Discina</taxon>
    </lineage>
</organism>
<reference evidence="9 10" key="1">
    <citation type="submission" date="2024-02" db="EMBL/GenBank/DDBJ databases">
        <title>Discinaceae phylogenomics.</title>
        <authorList>
            <person name="Dirks A.C."/>
            <person name="James T.Y."/>
        </authorList>
    </citation>
    <scope>NUCLEOTIDE SEQUENCE [LARGE SCALE GENOMIC DNA]</scope>
    <source>
        <strain evidence="9 10">ACD0624</strain>
    </source>
</reference>
<feature type="compositionally biased region" description="Low complexity" evidence="7">
    <location>
        <begin position="120"/>
        <end position="133"/>
    </location>
</feature>
<dbReference type="InterPro" id="IPR008271">
    <property type="entry name" value="Ser/Thr_kinase_AS"/>
</dbReference>
<keyword evidence="6" id="KW-0067">ATP-binding</keyword>
<protein>
    <recommendedName>
        <fullName evidence="1">non-specific serine/threonine protein kinase</fullName>
        <ecNumber evidence="1">2.7.11.1</ecNumber>
    </recommendedName>
</protein>
<dbReference type="PROSITE" id="PS00108">
    <property type="entry name" value="PROTEIN_KINASE_ST"/>
    <property type="match status" value="1"/>
</dbReference>
<feature type="compositionally biased region" description="Basic residues" evidence="7">
    <location>
        <begin position="9"/>
        <end position="18"/>
    </location>
</feature>
<keyword evidence="4" id="KW-0547">Nucleotide-binding</keyword>
<dbReference type="CDD" id="cd14019">
    <property type="entry name" value="STKc_Cdc7"/>
    <property type="match status" value="1"/>
</dbReference>
<keyword evidence="5" id="KW-0418">Kinase</keyword>
<dbReference type="InterPro" id="IPR000719">
    <property type="entry name" value="Prot_kinase_dom"/>
</dbReference>
<evidence type="ECO:0000313" key="10">
    <source>
        <dbReference type="Proteomes" id="UP001447188"/>
    </source>
</evidence>
<dbReference type="EC" id="2.7.11.1" evidence="1"/>
<feature type="compositionally biased region" description="Acidic residues" evidence="7">
    <location>
        <begin position="61"/>
        <end position="71"/>
    </location>
</feature>
<dbReference type="PANTHER" id="PTHR44167:SF23">
    <property type="entry name" value="CDC7 KINASE, ISOFORM A-RELATED"/>
    <property type="match status" value="1"/>
</dbReference>
<dbReference type="EMBL" id="JBBBZM010000030">
    <property type="protein sequence ID" value="KAL0637766.1"/>
    <property type="molecule type" value="Genomic_DNA"/>
</dbReference>
<dbReference type="Proteomes" id="UP001447188">
    <property type="component" value="Unassembled WGS sequence"/>
</dbReference>
<evidence type="ECO:0000256" key="6">
    <source>
        <dbReference type="ARBA" id="ARBA00022840"/>
    </source>
</evidence>
<keyword evidence="3 9" id="KW-0808">Transferase</keyword>
<dbReference type="InterPro" id="IPR011009">
    <property type="entry name" value="Kinase-like_dom_sf"/>
</dbReference>
<gene>
    <name evidence="9" type="primary">CDC7</name>
    <name evidence="9" type="ORF">Q9L58_003156</name>
</gene>
<keyword evidence="2" id="KW-0723">Serine/threonine-protein kinase</keyword>
<evidence type="ECO:0000256" key="7">
    <source>
        <dbReference type="SAM" id="MobiDB-lite"/>
    </source>
</evidence>
<dbReference type="PANTHER" id="PTHR44167">
    <property type="entry name" value="OVARIAN-SPECIFIC SERINE/THREONINE-PROTEIN KINASE LOK-RELATED"/>
    <property type="match status" value="1"/>
</dbReference>
<evidence type="ECO:0000256" key="2">
    <source>
        <dbReference type="ARBA" id="ARBA00022527"/>
    </source>
</evidence>
<feature type="region of interest" description="Disordered" evidence="7">
    <location>
        <begin position="38"/>
        <end position="187"/>
    </location>
</feature>
<feature type="domain" description="Protein kinase" evidence="8">
    <location>
        <begin position="207"/>
        <end position="577"/>
    </location>
</feature>
<keyword evidence="10" id="KW-1185">Reference proteome</keyword>
<keyword evidence="9" id="KW-0131">Cell cycle</keyword>
<feature type="compositionally biased region" description="Low complexity" evidence="7">
    <location>
        <begin position="243"/>
        <end position="254"/>
    </location>
</feature>
<evidence type="ECO:0000256" key="3">
    <source>
        <dbReference type="ARBA" id="ARBA00022679"/>
    </source>
</evidence>
<dbReference type="Pfam" id="PF00069">
    <property type="entry name" value="Pkinase"/>
    <property type="match status" value="1"/>
</dbReference>
<evidence type="ECO:0000256" key="4">
    <source>
        <dbReference type="ARBA" id="ARBA00022741"/>
    </source>
</evidence>
<feature type="region of interest" description="Disordered" evidence="7">
    <location>
        <begin position="1"/>
        <end position="20"/>
    </location>
</feature>
<feature type="region of interest" description="Disordered" evidence="7">
    <location>
        <begin position="240"/>
        <end position="260"/>
    </location>
</feature>
<feature type="compositionally biased region" description="Acidic residues" evidence="7">
    <location>
        <begin position="82"/>
        <end position="107"/>
    </location>
</feature>
<evidence type="ECO:0000259" key="8">
    <source>
        <dbReference type="PROSITE" id="PS50011"/>
    </source>
</evidence>
<dbReference type="Gene3D" id="1.10.510.10">
    <property type="entry name" value="Transferase(Phosphotransferase) domain 1"/>
    <property type="match status" value="1"/>
</dbReference>
<name>A0ABR3GQA4_9PEZI</name>
<dbReference type="SUPFAM" id="SSF56112">
    <property type="entry name" value="Protein kinase-like (PK-like)"/>
    <property type="match status" value="1"/>
</dbReference>
<dbReference type="Gene3D" id="3.30.200.20">
    <property type="entry name" value="Phosphorylase Kinase, domain 1"/>
    <property type="match status" value="1"/>
</dbReference>
<keyword evidence="9" id="KW-0132">Cell division</keyword>
<evidence type="ECO:0000256" key="1">
    <source>
        <dbReference type="ARBA" id="ARBA00012513"/>
    </source>
</evidence>
<evidence type="ECO:0000313" key="9">
    <source>
        <dbReference type="EMBL" id="KAL0637766.1"/>
    </source>
</evidence>
<feature type="compositionally biased region" description="Acidic residues" evidence="7">
    <location>
        <begin position="141"/>
        <end position="165"/>
    </location>
</feature>
<dbReference type="SMART" id="SM00220">
    <property type="entry name" value="S_TKc"/>
    <property type="match status" value="1"/>
</dbReference>
<dbReference type="GO" id="GO:0051301">
    <property type="term" value="P:cell division"/>
    <property type="evidence" value="ECO:0007669"/>
    <property type="project" value="UniProtKB-KW"/>
</dbReference>
<comment type="caution">
    <text evidence="9">The sequence shown here is derived from an EMBL/GenBank/DDBJ whole genome shotgun (WGS) entry which is preliminary data.</text>
</comment>
<feature type="compositionally biased region" description="Low complexity" evidence="7">
    <location>
        <begin position="166"/>
        <end position="179"/>
    </location>
</feature>
<proteinExistence type="predicted"/>
<accession>A0ABR3GQA4</accession>